<feature type="transmembrane region" description="Helical" evidence="1">
    <location>
        <begin position="12"/>
        <end position="31"/>
    </location>
</feature>
<protein>
    <submittedName>
        <fullName evidence="2">Uncharacterized protein</fullName>
    </submittedName>
</protein>
<keyword evidence="1" id="KW-0472">Membrane</keyword>
<feature type="transmembrane region" description="Helical" evidence="1">
    <location>
        <begin position="43"/>
        <end position="60"/>
    </location>
</feature>
<dbReference type="EMBL" id="QNVU01000012">
    <property type="protein sequence ID" value="REC50936.1"/>
    <property type="molecule type" value="Genomic_DNA"/>
</dbReference>
<sequence>MEDKIQSYRQPLVTATGIILGFILNFASSYVKNESTLPVFLDYLVGACILIGIICLIIVLKRILQMNYPKEKSEKYYQKTLNYFIFGVSISFIGVLIDLFANFMMD</sequence>
<dbReference type="Proteomes" id="UP000256924">
    <property type="component" value="Unassembled WGS sequence"/>
</dbReference>
<evidence type="ECO:0000313" key="3">
    <source>
        <dbReference type="Proteomes" id="UP000256924"/>
    </source>
</evidence>
<evidence type="ECO:0000256" key="1">
    <source>
        <dbReference type="SAM" id="Phobius"/>
    </source>
</evidence>
<name>A0A3D9BC68_9FLAO</name>
<proteinExistence type="predicted"/>
<accession>A0A3D9BC68</accession>
<organism evidence="2 3">
    <name type="scientific">Candidatus Chryseobacterium massiliense</name>
    <dbReference type="NCBI Taxonomy" id="204089"/>
    <lineage>
        <taxon>Bacteria</taxon>
        <taxon>Pseudomonadati</taxon>
        <taxon>Bacteroidota</taxon>
        <taxon>Flavobacteriia</taxon>
        <taxon>Flavobacteriales</taxon>
        <taxon>Weeksellaceae</taxon>
        <taxon>Chryseobacterium group</taxon>
        <taxon>Chryseobacterium</taxon>
    </lineage>
</organism>
<reference evidence="2 3" key="1">
    <citation type="journal article" date="2004" name="Emerg. Infect. Dis.">
        <title>Amoebae-resisting bacteria isolated from human nasal swabs by amoebal coculture.</title>
        <authorList>
            <person name="Greub G."/>
            <person name="La Scola B."/>
            <person name="Raoult D."/>
        </authorList>
    </citation>
    <scope>NUCLEOTIDE SEQUENCE [LARGE SCALE GENOMIC DNA]</scope>
    <source>
        <strain evidence="2 3">CCUG 51329</strain>
    </source>
</reference>
<gene>
    <name evidence="2" type="ORF">DRF68_07960</name>
</gene>
<keyword evidence="3" id="KW-1185">Reference proteome</keyword>
<dbReference type="AlphaFoldDB" id="A0A3D9BC68"/>
<evidence type="ECO:0000313" key="2">
    <source>
        <dbReference type="EMBL" id="REC50936.1"/>
    </source>
</evidence>
<keyword evidence="1" id="KW-1133">Transmembrane helix</keyword>
<comment type="caution">
    <text evidence="2">The sequence shown here is derived from an EMBL/GenBank/DDBJ whole genome shotgun (WGS) entry which is preliminary data.</text>
</comment>
<feature type="transmembrane region" description="Helical" evidence="1">
    <location>
        <begin position="81"/>
        <end position="105"/>
    </location>
</feature>
<keyword evidence="1" id="KW-0812">Transmembrane</keyword>
<dbReference type="RefSeq" id="WP_116098129.1">
    <property type="nucleotide sequence ID" value="NZ_QNVU01000012.1"/>
</dbReference>